<feature type="compositionally biased region" description="Pro residues" evidence="7">
    <location>
        <begin position="1453"/>
        <end position="1462"/>
    </location>
</feature>
<dbReference type="InterPro" id="IPR013320">
    <property type="entry name" value="ConA-like_dom_sf"/>
</dbReference>
<feature type="region of interest" description="Disordered" evidence="7">
    <location>
        <begin position="1235"/>
        <end position="1351"/>
    </location>
</feature>
<feature type="region of interest" description="Disordered" evidence="7">
    <location>
        <begin position="1369"/>
        <end position="1589"/>
    </location>
</feature>
<feature type="region of interest" description="Disordered" evidence="7">
    <location>
        <begin position="1601"/>
        <end position="1631"/>
    </location>
</feature>
<keyword evidence="2" id="KW-0964">Secreted</keyword>
<proteinExistence type="predicted"/>
<dbReference type="InterPro" id="IPR001791">
    <property type="entry name" value="Laminin_G"/>
</dbReference>
<protein>
    <recommendedName>
        <fullName evidence="12">Laminin G domain-containing protein</fullName>
    </recommendedName>
</protein>
<dbReference type="SMART" id="SM00282">
    <property type="entry name" value="LamG"/>
    <property type="match status" value="1"/>
</dbReference>
<dbReference type="GO" id="GO:0030198">
    <property type="term" value="P:extracellular matrix organization"/>
    <property type="evidence" value="ECO:0007669"/>
    <property type="project" value="TreeGrafter"/>
</dbReference>
<evidence type="ECO:0008006" key="12">
    <source>
        <dbReference type="Google" id="ProtNLM"/>
    </source>
</evidence>
<feature type="region of interest" description="Disordered" evidence="7">
    <location>
        <begin position="556"/>
        <end position="867"/>
    </location>
</feature>
<feature type="compositionally biased region" description="Polar residues" evidence="7">
    <location>
        <begin position="374"/>
        <end position="385"/>
    </location>
</feature>
<feature type="compositionally biased region" description="Pro residues" evidence="7">
    <location>
        <begin position="1542"/>
        <end position="1552"/>
    </location>
</feature>
<feature type="domain" description="Laminin G" evidence="9">
    <location>
        <begin position="78"/>
        <end position="209"/>
    </location>
</feature>
<keyword evidence="5" id="KW-0677">Repeat</keyword>
<dbReference type="Gene3D" id="2.60.120.200">
    <property type="match status" value="1"/>
</dbReference>
<feature type="region of interest" description="Disordered" evidence="7">
    <location>
        <begin position="880"/>
        <end position="1154"/>
    </location>
</feature>
<name>A0A5N3WG76_MUNMU</name>
<sequence length="1768" mass="180405">QPGPVTCPPLGPASGTAQPADLLKVLDFHNLPDGITKTTGFCAARRSSKGPDVAYRVTKDAQLSAPTKQLYPASAFPEDFSILTTVKAKKGSQAFLVSIYNEQGVQQIGLEMGRSPVFLYEDHTGKPGPEDYPLFRGINLSDGKWHRIALSVHKKNVTLILDCKKKTTKFLDRSDHPVIDVNGIIVFGTRILDEEVFEGDIQQLLLVSDHRAAYDYCEHYSPDCDTAVPDKPQSQDPNPDEYYPDGDNEGDTYYYEYPYYEDTDDTGKDPVPTKTPVEAARETTEVAEELTQPPTEAPSAPDTTVGPGKEEEDPGIGEYDYVPSEDYYTPPPYEDFGYGEGIENPDENPDQNPDQSPDQNPDQSPDQGARAEVPTSTVLTSNGSNPAPPPEEGMDDLEGEFTEETIKNLDESYYDPYYDPTVSPSEIGPGMPANQDTIYEGIGGPRGEKGQKGEPAIIEPGMLLEGPPGPEGPAGLPGPPGTMGPTGQVGDPGERGPPGRPGLPGADGLPGPPGTMLMLPFRFGGGGDAGSKGPMVSAQESQAQAILQQARLALRGPAGPMGLTGRPGPMGPPGSGGLKGEPGDMGPQGPRGVQGPPGPAGKPGRRGRAGSDGARGMPGQTGPKGDRGFDGLAGLPGEKGHRGDPGPSGPPGPPGEDGERGDDGEVGPRGLPGEPGPRGLLGPKGPPGPPGPPGVTGMDGQPGPKGNVGPQGEPGPPGQQGNPGAQGLPGPQGAIGPPGEKGPLGKPGLPGMPGADGPPGPLKAARPRKSGGVEPKSPELQGRFLTPGPLGKSPGLSLRPPEPTWWGEEAPLPPATAGQDAVRGMFRCSPPSLSQQGHPGKEGPPGEKGGQGPPGPQGPIGYPGPRGVKVSVSAWGFPGVRGARRKENPRFHFLGTSPQLPPNPGGGGWEGEQAGRSGSARVWPQAQPDPSRRPASPGPPSRVLGVRPTFSLGCDCPPSLSAQGADGIRGLKGTKGEKSRPGGPSEARPPGLLSLVPLQGEDGFPGFKGDMGIKGDRGGLPGRSRGLRGGPGHQQGGPYADGEAKRAFCGRAGLPLPPSLGPQGPLPTIGPPGPRGEDGPEGPKGRGGPNGDPGPLGPPGEKRGWPARDAPPFSPQGKLGVPGLPGYPGRQGPKVTDLAESEGGPGRSRPSLVGEAGSAGWAAALGVPTRLMAAPTAVLPGERQASPRGGTRGFPATELGPVSSLYQQAALGWVGQAEPLGRGGITSCRLGSIGFPGFPGANGEKGGRGPRGERGPRGITGKPGPKGNSGGDGPAGPPGERGLGGCEGSRGRSPDPGRPAVLGPPGKDGLPGHPGQRGETVSVGRAGECGRRGGHSGDLGHPRSGQLGFTAPASVGRFSHLSWLTLSSQGFQGKTGPPGPPGVVGPQTGPMGERGHPGPPGPPGKVHGHTGNPFRKRGPGLRRGDPGPAGLPGKDGPPGLRAGAAGPIGIPGRPGPQGPPGPAGEKGAPVICPPGSQDADSPDSARGPVGLPGPAGPVGPPGEDGDKGEIGEPGQKGSKGDKGEQGPPGPTGPQGPIGQPGPSGPPGPPGPRGPSGAPGADGPQGPPGGIGNPGAVGEKTRRCTPGLLPLRASQAWRTVRWTWEPRPPPTQPVRDFPQRDPQQRPPPLLGDPAPTAWLSVLDTGLWGGVGCGVNKCQVGGSHSTSIFPSMKWELFRPLWCRWTPRAQGPSWRRRSQRQPRDPTWPTAHGMMLWGEPPALGGPEVPGWWEAWAGRVDAALFSGRCQALQLALFISPSCFRVVTQPPRGP</sequence>
<dbReference type="SMART" id="SM00210">
    <property type="entry name" value="TSPN"/>
    <property type="match status" value="1"/>
</dbReference>
<dbReference type="InterPro" id="IPR050149">
    <property type="entry name" value="Collagen_superfamily"/>
</dbReference>
<evidence type="ECO:0000256" key="1">
    <source>
        <dbReference type="ARBA" id="ARBA00004498"/>
    </source>
</evidence>
<evidence type="ECO:0000256" key="2">
    <source>
        <dbReference type="ARBA" id="ARBA00022525"/>
    </source>
</evidence>
<comment type="subcellular location">
    <subcellularLocation>
        <location evidence="1">Secreted</location>
        <location evidence="1">Extracellular space</location>
        <location evidence="1">Extracellular matrix</location>
    </subcellularLocation>
</comment>
<accession>A0A5N3WG76</accession>
<dbReference type="PANTHER" id="PTHR24023">
    <property type="entry name" value="COLLAGEN ALPHA"/>
    <property type="match status" value="1"/>
</dbReference>
<dbReference type="InterPro" id="IPR048287">
    <property type="entry name" value="TSPN-like_N"/>
</dbReference>
<feature type="compositionally biased region" description="Low complexity" evidence="7">
    <location>
        <begin position="1554"/>
        <end position="1563"/>
    </location>
</feature>
<feature type="compositionally biased region" description="Low complexity" evidence="7">
    <location>
        <begin position="503"/>
        <end position="520"/>
    </location>
</feature>
<feature type="compositionally biased region" description="Pro residues" evidence="7">
    <location>
        <begin position="684"/>
        <end position="693"/>
    </location>
</feature>
<evidence type="ECO:0000256" key="7">
    <source>
        <dbReference type="SAM" id="MobiDB-lite"/>
    </source>
</evidence>
<feature type="compositionally biased region" description="Low complexity" evidence="7">
    <location>
        <begin position="668"/>
        <end position="683"/>
    </location>
</feature>
<evidence type="ECO:0000259" key="9">
    <source>
        <dbReference type="SMART" id="SM00282"/>
    </source>
</evidence>
<dbReference type="Pfam" id="PF01391">
    <property type="entry name" value="Collagen"/>
    <property type="match status" value="4"/>
</dbReference>
<dbReference type="FunFam" id="2.60.120.200:FF:000016">
    <property type="entry name" value="Collagen XI alpha 1 chain"/>
    <property type="match status" value="1"/>
</dbReference>
<feature type="compositionally biased region" description="Basic and acidic residues" evidence="7">
    <location>
        <begin position="1075"/>
        <end position="1084"/>
    </location>
</feature>
<feature type="compositionally biased region" description="Acidic residues" evidence="7">
    <location>
        <begin position="392"/>
        <end position="403"/>
    </location>
</feature>
<dbReference type="GO" id="GO:0030020">
    <property type="term" value="F:extracellular matrix structural constituent conferring tensile strength"/>
    <property type="evidence" value="ECO:0007669"/>
    <property type="project" value="TreeGrafter"/>
</dbReference>
<evidence type="ECO:0000313" key="10">
    <source>
        <dbReference type="EMBL" id="KAB0360769.1"/>
    </source>
</evidence>
<feature type="region of interest" description="Disordered" evidence="7">
    <location>
        <begin position="222"/>
        <end position="542"/>
    </location>
</feature>
<evidence type="ECO:0000256" key="4">
    <source>
        <dbReference type="ARBA" id="ARBA00022729"/>
    </source>
</evidence>
<feature type="domain" description="Thrombospondin-like N-terminal" evidence="8">
    <location>
        <begin position="19"/>
        <end position="210"/>
    </location>
</feature>
<dbReference type="Proteomes" id="UP000326458">
    <property type="component" value="Unassembled WGS sequence"/>
</dbReference>
<comment type="caution">
    <text evidence="10">The sequence shown here is derived from an EMBL/GenBank/DDBJ whole genome shotgun (WGS) entry which is preliminary data.</text>
</comment>
<keyword evidence="4" id="KW-0732">Signal</keyword>
<keyword evidence="3" id="KW-0272">Extracellular matrix</keyword>
<gene>
    <name evidence="10" type="ORF">FD754_004925</name>
</gene>
<evidence type="ECO:0000256" key="5">
    <source>
        <dbReference type="ARBA" id="ARBA00022737"/>
    </source>
</evidence>
<keyword evidence="11" id="KW-1185">Reference proteome</keyword>
<feature type="compositionally biased region" description="Low complexity" evidence="7">
    <location>
        <begin position="744"/>
        <end position="755"/>
    </location>
</feature>
<evidence type="ECO:0000256" key="6">
    <source>
        <dbReference type="ARBA" id="ARBA00023278"/>
    </source>
</evidence>
<organism evidence="10 11">
    <name type="scientific">Muntiacus muntjak</name>
    <name type="common">Barking deer</name>
    <name type="synonym">Indian muntjac</name>
    <dbReference type="NCBI Taxonomy" id="9888"/>
    <lineage>
        <taxon>Eukaryota</taxon>
        <taxon>Metazoa</taxon>
        <taxon>Chordata</taxon>
        <taxon>Craniata</taxon>
        <taxon>Vertebrata</taxon>
        <taxon>Euteleostomi</taxon>
        <taxon>Mammalia</taxon>
        <taxon>Eutheria</taxon>
        <taxon>Laurasiatheria</taxon>
        <taxon>Artiodactyla</taxon>
        <taxon>Ruminantia</taxon>
        <taxon>Pecora</taxon>
        <taxon>Cervidae</taxon>
        <taxon>Muntiacinae</taxon>
        <taxon>Muntiacus</taxon>
    </lineage>
</organism>
<feature type="compositionally biased region" description="Gly residues" evidence="7">
    <location>
        <begin position="1267"/>
        <end position="1288"/>
    </location>
</feature>
<feature type="compositionally biased region" description="Pro residues" evidence="7">
    <location>
        <begin position="1055"/>
        <end position="1074"/>
    </location>
</feature>
<feature type="compositionally biased region" description="Low complexity" evidence="7">
    <location>
        <begin position="1426"/>
        <end position="1451"/>
    </location>
</feature>
<dbReference type="EMBL" id="VCEA01000001">
    <property type="protein sequence ID" value="KAB0360769.1"/>
    <property type="molecule type" value="Genomic_DNA"/>
</dbReference>
<feature type="compositionally biased region" description="Basic and acidic residues" evidence="7">
    <location>
        <begin position="1245"/>
        <end position="1256"/>
    </location>
</feature>
<dbReference type="Pfam" id="PF02210">
    <property type="entry name" value="Laminin_G_2"/>
    <property type="match status" value="1"/>
</dbReference>
<dbReference type="SUPFAM" id="SSF49899">
    <property type="entry name" value="Concanavalin A-like lectins/glucanases"/>
    <property type="match status" value="1"/>
</dbReference>
<evidence type="ECO:0000256" key="3">
    <source>
        <dbReference type="ARBA" id="ARBA00022530"/>
    </source>
</evidence>
<feature type="compositionally biased region" description="Low complexity" evidence="7">
    <location>
        <begin position="719"/>
        <end position="738"/>
    </location>
</feature>
<evidence type="ECO:0000259" key="8">
    <source>
        <dbReference type="SMART" id="SM00210"/>
    </source>
</evidence>
<dbReference type="PANTHER" id="PTHR24023:SF1082">
    <property type="entry name" value="COLLAGEN TRIPLE HELIX REPEAT"/>
    <property type="match status" value="1"/>
</dbReference>
<feature type="compositionally biased region" description="Acidic residues" evidence="7">
    <location>
        <begin position="238"/>
        <end position="250"/>
    </location>
</feature>
<dbReference type="GO" id="GO:0005615">
    <property type="term" value="C:extracellular space"/>
    <property type="evidence" value="ECO:0007669"/>
    <property type="project" value="TreeGrafter"/>
</dbReference>
<reference evidence="10 11" key="1">
    <citation type="submission" date="2019-06" db="EMBL/GenBank/DDBJ databases">
        <title>Discovery of a novel chromosome fission-fusion reversal in muntjac.</title>
        <authorList>
            <person name="Mudd A.B."/>
            <person name="Bredeson J.V."/>
            <person name="Baum R."/>
            <person name="Hockemeyer D."/>
            <person name="Rokhsar D.S."/>
        </authorList>
    </citation>
    <scope>NUCLEOTIDE SEQUENCE [LARGE SCALE GENOMIC DNA]</scope>
    <source>
        <strain evidence="10">UTSW_UCB_Mm</strain>
        <tissue evidence="10">Fibroblast cell line</tissue>
    </source>
</reference>
<feature type="compositionally biased region" description="Polar residues" evidence="7">
    <location>
        <begin position="350"/>
        <end position="366"/>
    </location>
</feature>
<dbReference type="InterPro" id="IPR008160">
    <property type="entry name" value="Collagen"/>
</dbReference>
<feature type="compositionally biased region" description="Pro residues" evidence="7">
    <location>
        <begin position="467"/>
        <end position="482"/>
    </location>
</feature>
<feature type="non-terminal residue" evidence="10">
    <location>
        <position position="1"/>
    </location>
</feature>
<keyword evidence="6" id="KW-0379">Hydroxylation</keyword>
<feature type="compositionally biased region" description="Low complexity" evidence="7">
    <location>
        <begin position="556"/>
        <end position="567"/>
    </location>
</feature>
<evidence type="ECO:0000313" key="11">
    <source>
        <dbReference type="Proteomes" id="UP000326458"/>
    </source>
</evidence>
<dbReference type="GO" id="GO:0031012">
    <property type="term" value="C:extracellular matrix"/>
    <property type="evidence" value="ECO:0007669"/>
    <property type="project" value="TreeGrafter"/>
</dbReference>